<dbReference type="PIRSF" id="PIRSF000390">
    <property type="entry name" value="PLP_StrS"/>
    <property type="match status" value="1"/>
</dbReference>
<feature type="active site" description="Proton acceptor" evidence="2">
    <location>
        <position position="207"/>
    </location>
</feature>
<accession>A0A4R5DAM7</accession>
<dbReference type="OrthoDB" id="9804264at2"/>
<sequence>MTKNRNVLAIDGGVPIRTKSFPHFFEPDGRRLGDEEVLAVERVVRRGKLSSLVGPETRALETEFADYYGIGHAMATSSGTAALHLAVAAVGLEPGDEVITTPLTDSGTILPILWQNAVPVFADVDPHTGNLDIDSVAARITSRTRALIVVHLFGQPAPVAELRALADTHGLMLIEDCAQAYRTPCPPDGALAGTIGHVGCFSLQQTKHITAGEGGLTITDDADLARRAGLFADKGWPRGVDRTHLMLGLNYKMTELHAAVAREQLKKLDDIVDCRQKAAEPLVHAMKALDGVETGETEGMSYWAFPVIVDPELLGVDARRFSDAVGAEGVPTFAGFLSRPFYLEPVLTEGKTYGTSGYPLSSPPASSAPRYREGLCPNAEELIYRRLFLILWNENYTDEDVADIVRAMEKVHSAFRER</sequence>
<gene>
    <name evidence="5" type="ORF">E1269_10990</name>
</gene>
<keyword evidence="5" id="KW-0032">Aminotransferase</keyword>
<dbReference type="CDD" id="cd00616">
    <property type="entry name" value="AHBA_syn"/>
    <property type="match status" value="1"/>
</dbReference>
<evidence type="ECO:0000313" key="6">
    <source>
        <dbReference type="Proteomes" id="UP000294739"/>
    </source>
</evidence>
<dbReference type="Proteomes" id="UP000294739">
    <property type="component" value="Unassembled WGS sequence"/>
</dbReference>
<dbReference type="GO" id="GO:0000271">
    <property type="term" value="P:polysaccharide biosynthetic process"/>
    <property type="evidence" value="ECO:0007669"/>
    <property type="project" value="TreeGrafter"/>
</dbReference>
<dbReference type="FunCoup" id="A0A4R5DAM7">
    <property type="interactions" value="4"/>
</dbReference>
<keyword evidence="6" id="KW-1185">Reference proteome</keyword>
<dbReference type="InterPro" id="IPR015422">
    <property type="entry name" value="PyrdxlP-dep_Trfase_small"/>
</dbReference>
<dbReference type="Gene3D" id="3.40.640.10">
    <property type="entry name" value="Type I PLP-dependent aspartate aminotransferase-like (Major domain)"/>
    <property type="match status" value="1"/>
</dbReference>
<dbReference type="GO" id="GO:0030170">
    <property type="term" value="F:pyridoxal phosphate binding"/>
    <property type="evidence" value="ECO:0007669"/>
    <property type="project" value="TreeGrafter"/>
</dbReference>
<evidence type="ECO:0000256" key="4">
    <source>
        <dbReference type="RuleBase" id="RU004508"/>
    </source>
</evidence>
<dbReference type="InterPro" id="IPR000653">
    <property type="entry name" value="DegT/StrS_aminotransferase"/>
</dbReference>
<organism evidence="5 6">
    <name type="scientific">Jiangella asiatica</name>
    <dbReference type="NCBI Taxonomy" id="2530372"/>
    <lineage>
        <taxon>Bacteria</taxon>
        <taxon>Bacillati</taxon>
        <taxon>Actinomycetota</taxon>
        <taxon>Actinomycetes</taxon>
        <taxon>Jiangellales</taxon>
        <taxon>Jiangellaceae</taxon>
        <taxon>Jiangella</taxon>
    </lineage>
</organism>
<proteinExistence type="inferred from homology"/>
<feature type="modified residue" description="N6-(pyridoxal phosphate)lysine" evidence="3">
    <location>
        <position position="207"/>
    </location>
</feature>
<keyword evidence="5" id="KW-0808">Transferase</keyword>
<dbReference type="Pfam" id="PF01041">
    <property type="entry name" value="DegT_DnrJ_EryC1"/>
    <property type="match status" value="1"/>
</dbReference>
<dbReference type="SUPFAM" id="SSF53383">
    <property type="entry name" value="PLP-dependent transferases"/>
    <property type="match status" value="1"/>
</dbReference>
<dbReference type="Gene3D" id="3.90.1150.10">
    <property type="entry name" value="Aspartate Aminotransferase, domain 1"/>
    <property type="match status" value="1"/>
</dbReference>
<dbReference type="InterPro" id="IPR015424">
    <property type="entry name" value="PyrdxlP-dep_Trfase"/>
</dbReference>
<dbReference type="InterPro" id="IPR015421">
    <property type="entry name" value="PyrdxlP-dep_Trfase_major"/>
</dbReference>
<comment type="caution">
    <text evidence="5">The sequence shown here is derived from an EMBL/GenBank/DDBJ whole genome shotgun (WGS) entry which is preliminary data.</text>
</comment>
<comment type="similarity">
    <text evidence="4">Belongs to the DegT/DnrJ/EryC1 family.</text>
</comment>
<dbReference type="PANTHER" id="PTHR30244">
    <property type="entry name" value="TRANSAMINASE"/>
    <property type="match status" value="1"/>
</dbReference>
<reference evidence="5 6" key="1">
    <citation type="submission" date="2019-03" db="EMBL/GenBank/DDBJ databases">
        <title>Draft genome sequences of novel Actinobacteria.</title>
        <authorList>
            <person name="Sahin N."/>
            <person name="Ay H."/>
            <person name="Saygin H."/>
        </authorList>
    </citation>
    <scope>NUCLEOTIDE SEQUENCE [LARGE SCALE GENOMIC DNA]</scope>
    <source>
        <strain evidence="5 6">5K138</strain>
    </source>
</reference>
<dbReference type="EMBL" id="SMKZ01000013">
    <property type="protein sequence ID" value="TDE10696.1"/>
    <property type="molecule type" value="Genomic_DNA"/>
</dbReference>
<dbReference type="GO" id="GO:0008483">
    <property type="term" value="F:transaminase activity"/>
    <property type="evidence" value="ECO:0007669"/>
    <property type="project" value="UniProtKB-KW"/>
</dbReference>
<dbReference type="InParanoid" id="A0A4R5DAM7"/>
<keyword evidence="3 4" id="KW-0663">Pyridoxal phosphate</keyword>
<evidence type="ECO:0000256" key="3">
    <source>
        <dbReference type="PIRSR" id="PIRSR000390-2"/>
    </source>
</evidence>
<name>A0A4R5DAM7_9ACTN</name>
<comment type="cofactor">
    <cofactor evidence="1">
        <name>pyridoxal 5'-phosphate</name>
        <dbReference type="ChEBI" id="CHEBI:597326"/>
    </cofactor>
</comment>
<evidence type="ECO:0000256" key="2">
    <source>
        <dbReference type="PIRSR" id="PIRSR000390-1"/>
    </source>
</evidence>
<evidence type="ECO:0000313" key="5">
    <source>
        <dbReference type="EMBL" id="TDE10696.1"/>
    </source>
</evidence>
<evidence type="ECO:0000256" key="1">
    <source>
        <dbReference type="ARBA" id="ARBA00001933"/>
    </source>
</evidence>
<dbReference type="RefSeq" id="WP_131894516.1">
    <property type="nucleotide sequence ID" value="NZ_SMKZ01000013.1"/>
</dbReference>
<dbReference type="AlphaFoldDB" id="A0A4R5DAM7"/>
<dbReference type="PANTHER" id="PTHR30244:SF34">
    <property type="entry name" value="DTDP-4-AMINO-4,6-DIDEOXYGALACTOSE TRANSAMINASE"/>
    <property type="match status" value="1"/>
</dbReference>
<protein>
    <submittedName>
        <fullName evidence="5">DegT/DnrJ/EryC1/StrS family aminotransferase</fullName>
    </submittedName>
</protein>